<dbReference type="Gene3D" id="3.30.450.20">
    <property type="entry name" value="PAS domain"/>
    <property type="match status" value="1"/>
</dbReference>
<accession>E6VWT0</accession>
<dbReference type="GO" id="GO:0004673">
    <property type="term" value="F:protein histidine kinase activity"/>
    <property type="evidence" value="ECO:0007669"/>
    <property type="project" value="UniProtKB-EC"/>
</dbReference>
<dbReference type="InterPro" id="IPR035965">
    <property type="entry name" value="PAS-like_dom_sf"/>
</dbReference>
<sequence>MNSETDRGGETLGRQDQGVSNTSLSRLFNWGVAGLFLFQLSVGLYVIFHFIGDRVLRMQTDRATAALEYRRQRFDAGLDASRVLLAEYARLPVLSEGLERPQNLGEVRSFMDSLFMLERDSAFSLQDAHGGLVSATSERAALLAPQGAGFQELLAQGARGRVGLVRLRTGGYQWRLSCVVLRQGVPVGLLSAYVPLDPLSPYLAGDDLFRVSLLWGGVPAVTVGEAPPPALVFEQETSVPDVVLRLEMSRREVTEEVRMLTVGMVATLGLGTLLLMIVIHLIGKQLYIVPNIRLQAMRDELEKEVEKRTSDLKMRTVQLSIEIRERRESEIEARESGQLVSALLEGIGAAFFILDPRTGHVVKSNSVVHTMFGLSPWQLADRPCSEAFAQSADKLESLLCPGAIKNNAYTEGVAKHLNGQTFPVARYLVPMELRGEEHLGVIVLDITERKNLERRLHIAQKLESVGELASGIAHEINTPIQYVGDSIRFVDEAFGEMAAIMALQAELAQACREAGFRDDLVERIERLKDEADLEFVLDEVPKACSRALSGTERVAVIVRAMKNFAHPGDGEKKAVDINAALENTITVAKNEWKYVAQVITDFDALPMVQCLPGDINQVFLNILVNAAHAIGEVVGNSGDKGVITISTRRGDHEVVISFTDTGTGISQDIRDKIFNPFFTTKEVGKGTGQGLAIVHDIIVERHGGVIDVESEVGKGTTFIIRLPAAE</sequence>
<dbReference type="InterPro" id="IPR000014">
    <property type="entry name" value="PAS"/>
</dbReference>
<dbReference type="Pfam" id="PF13426">
    <property type="entry name" value="PAS_9"/>
    <property type="match status" value="1"/>
</dbReference>
<dbReference type="InterPro" id="IPR004358">
    <property type="entry name" value="Sig_transdc_His_kin-like_C"/>
</dbReference>
<dbReference type="OrthoDB" id="9769169at2"/>
<proteinExistence type="predicted"/>
<dbReference type="Gene3D" id="1.10.287.130">
    <property type="match status" value="1"/>
</dbReference>
<keyword evidence="6" id="KW-1185">Reference proteome</keyword>
<dbReference type="PANTHER" id="PTHR43065">
    <property type="entry name" value="SENSOR HISTIDINE KINASE"/>
    <property type="match status" value="1"/>
</dbReference>
<dbReference type="InterPro" id="IPR036890">
    <property type="entry name" value="HATPase_C_sf"/>
</dbReference>
<feature type="transmembrane region" description="Helical" evidence="3">
    <location>
        <begin position="27"/>
        <end position="48"/>
    </location>
</feature>
<evidence type="ECO:0000256" key="1">
    <source>
        <dbReference type="ARBA" id="ARBA00000085"/>
    </source>
</evidence>
<dbReference type="AlphaFoldDB" id="E6VWT0"/>
<name>E6VWT0_PSEA9</name>
<evidence type="ECO:0000313" key="6">
    <source>
        <dbReference type="Proteomes" id="UP000002191"/>
    </source>
</evidence>
<gene>
    <name evidence="5" type="ordered locus">Daes_2696</name>
</gene>
<dbReference type="SUPFAM" id="SSF55785">
    <property type="entry name" value="PYP-like sensor domain (PAS domain)"/>
    <property type="match status" value="1"/>
</dbReference>
<dbReference type="SUPFAM" id="SSF55874">
    <property type="entry name" value="ATPase domain of HSP90 chaperone/DNA topoisomerase II/histidine kinase"/>
    <property type="match status" value="1"/>
</dbReference>
<evidence type="ECO:0000259" key="4">
    <source>
        <dbReference type="PROSITE" id="PS50109"/>
    </source>
</evidence>
<dbReference type="HOGENOM" id="CLU_381179_0_0_7"/>
<keyword evidence="3" id="KW-0812">Transmembrane</keyword>
<dbReference type="EMBL" id="CP002431">
    <property type="protein sequence ID" value="ADU63692.1"/>
    <property type="molecule type" value="Genomic_DNA"/>
</dbReference>
<reference evidence="6" key="1">
    <citation type="submission" date="2010-12" db="EMBL/GenBank/DDBJ databases">
        <title>Complete sequence of Desulfovibrio aespoeensis Aspo-2.</title>
        <authorList>
            <consortium name="US DOE Joint Genome Institute"/>
            <person name="Lucas S."/>
            <person name="Copeland A."/>
            <person name="Lapidus A."/>
            <person name="Cheng J.-F."/>
            <person name="Goodwin L."/>
            <person name="Pitluck S."/>
            <person name="Chertkov O."/>
            <person name="Misra M."/>
            <person name="Detter J.C."/>
            <person name="Han C."/>
            <person name="Tapia R."/>
            <person name="Land M."/>
            <person name="Hauser L."/>
            <person name="Kyrpides N."/>
            <person name="Ivanova N."/>
            <person name="Ovchinnikova G."/>
            <person name="Pedersen K."/>
            <person name="Jagevall S."/>
            <person name="Hazen T."/>
            <person name="Woyke T."/>
        </authorList>
    </citation>
    <scope>NUCLEOTIDE SEQUENCE [LARGE SCALE GENOMIC DNA]</scope>
    <source>
        <strain evidence="6">ATCC 700646 / DSM 10631 / Aspo-2</strain>
    </source>
</reference>
<dbReference type="NCBIfam" id="TIGR00229">
    <property type="entry name" value="sensory_box"/>
    <property type="match status" value="1"/>
</dbReference>
<evidence type="ECO:0000256" key="2">
    <source>
        <dbReference type="ARBA" id="ARBA00012438"/>
    </source>
</evidence>
<dbReference type="Gene3D" id="3.30.565.10">
    <property type="entry name" value="Histidine kinase-like ATPase, C-terminal domain"/>
    <property type="match status" value="1"/>
</dbReference>
<dbReference type="InterPro" id="IPR003594">
    <property type="entry name" value="HATPase_dom"/>
</dbReference>
<keyword evidence="3" id="KW-0472">Membrane</keyword>
<dbReference type="STRING" id="643562.Daes_2696"/>
<dbReference type="PRINTS" id="PR00344">
    <property type="entry name" value="BCTRLSENSOR"/>
</dbReference>
<reference evidence="5 6" key="2">
    <citation type="journal article" date="2014" name="Genome Announc.">
        <title>Complete Genome Sequence of the Subsurface, Mesophilic Sulfate-Reducing Bacterium Desulfovibrio aespoeensis Aspo-2.</title>
        <authorList>
            <person name="Pedersen K."/>
            <person name="Bengtsson A."/>
            <person name="Edlund J."/>
            <person name="Rabe L."/>
            <person name="Hazen T."/>
            <person name="Chakraborty R."/>
            <person name="Goodwin L."/>
            <person name="Shapiro N."/>
        </authorList>
    </citation>
    <scope>NUCLEOTIDE SEQUENCE [LARGE SCALE GENOMIC DNA]</scope>
    <source>
        <strain evidence="6">ATCC 700646 / DSM 10631 / Aspo-2</strain>
    </source>
</reference>
<dbReference type="KEGG" id="das:Daes_2696"/>
<dbReference type="eggNOG" id="COG4191">
    <property type="taxonomic scope" value="Bacteria"/>
</dbReference>
<feature type="transmembrane region" description="Helical" evidence="3">
    <location>
        <begin position="259"/>
        <end position="283"/>
    </location>
</feature>
<keyword evidence="3" id="KW-1133">Transmembrane helix</keyword>
<dbReference type="InterPro" id="IPR005467">
    <property type="entry name" value="His_kinase_dom"/>
</dbReference>
<dbReference type="RefSeq" id="WP_013515598.1">
    <property type="nucleotide sequence ID" value="NC_014844.1"/>
</dbReference>
<protein>
    <recommendedName>
        <fullName evidence="2">histidine kinase</fullName>
        <ecNumber evidence="2">2.7.13.3</ecNumber>
    </recommendedName>
</protein>
<dbReference type="EC" id="2.7.13.3" evidence="2"/>
<dbReference type="PROSITE" id="PS50109">
    <property type="entry name" value="HIS_KIN"/>
    <property type="match status" value="1"/>
</dbReference>
<evidence type="ECO:0000256" key="3">
    <source>
        <dbReference type="SAM" id="Phobius"/>
    </source>
</evidence>
<comment type="catalytic activity">
    <reaction evidence="1">
        <text>ATP + protein L-histidine = ADP + protein N-phospho-L-histidine.</text>
        <dbReference type="EC" id="2.7.13.3"/>
    </reaction>
</comment>
<dbReference type="Pfam" id="PF02518">
    <property type="entry name" value="HATPase_c"/>
    <property type="match status" value="1"/>
</dbReference>
<dbReference type="SMART" id="SM00387">
    <property type="entry name" value="HATPase_c"/>
    <property type="match status" value="1"/>
</dbReference>
<evidence type="ECO:0000313" key="5">
    <source>
        <dbReference type="EMBL" id="ADU63692.1"/>
    </source>
</evidence>
<dbReference type="Proteomes" id="UP000002191">
    <property type="component" value="Chromosome"/>
</dbReference>
<dbReference type="PANTHER" id="PTHR43065:SF50">
    <property type="entry name" value="HISTIDINE KINASE"/>
    <property type="match status" value="1"/>
</dbReference>
<organism evidence="5 6">
    <name type="scientific">Pseudodesulfovibrio aespoeensis (strain ATCC 700646 / DSM 10631 / Aspo-2)</name>
    <name type="common">Desulfovibrio aespoeensis</name>
    <dbReference type="NCBI Taxonomy" id="643562"/>
    <lineage>
        <taxon>Bacteria</taxon>
        <taxon>Pseudomonadati</taxon>
        <taxon>Thermodesulfobacteriota</taxon>
        <taxon>Desulfovibrionia</taxon>
        <taxon>Desulfovibrionales</taxon>
        <taxon>Desulfovibrionaceae</taxon>
    </lineage>
</organism>
<feature type="domain" description="Histidine kinase" evidence="4">
    <location>
        <begin position="471"/>
        <end position="726"/>
    </location>
</feature>